<dbReference type="PANTHER" id="PTHR43630">
    <property type="entry name" value="POLY-BETA-1,6-N-ACETYL-D-GLUCOSAMINE SYNTHASE"/>
    <property type="match status" value="1"/>
</dbReference>
<dbReference type="KEGG" id="amt:Amet_3406"/>
<dbReference type="Gene3D" id="1.25.40.10">
    <property type="entry name" value="Tetratricopeptide repeat domain"/>
    <property type="match status" value="1"/>
</dbReference>
<dbReference type="CAZy" id="GT2">
    <property type="family name" value="Glycosyltransferase Family 2"/>
</dbReference>
<dbReference type="InterPro" id="IPR001173">
    <property type="entry name" value="Glyco_trans_2-like"/>
</dbReference>
<dbReference type="Proteomes" id="UP000001572">
    <property type="component" value="Chromosome"/>
</dbReference>
<evidence type="ECO:0000259" key="1">
    <source>
        <dbReference type="Pfam" id="PF00535"/>
    </source>
</evidence>
<protein>
    <submittedName>
        <fullName evidence="2">Glycosyl transferase, family 2</fullName>
    </submittedName>
</protein>
<dbReference type="eggNOG" id="COG0457">
    <property type="taxonomic scope" value="Bacteria"/>
</dbReference>
<sequence length="361" mass="42823">MITISLCMIVKNEEKVITRCLESIKDIVDEIIIVDTGSTDHTKAVVQRYTNKVFNFKWIDNFSIARNYAYSKATMDYILWLDADDVVLETDRMMLRQLKQDLDPSIDVVMMKYNVGFDEQGHTTLSYFRERLTKRANNYQWHEPVHEYLAIDGKIINSDICITHQKEYNSSPDRNLSIYEKVLSREGPLSTRGHYYYARELYYHERYDDAIIYFNRFLDSETGWIEDKICACYHLSLCYQYKNQKENMLQTLLRSFSYDEPRAEICCLLGSTAMEDANYHKAILWHQLATQVQKPQHTWGFMLHDYWGYIPNLQLCLCFYKLGKIKEAIYYNNKAAEYKPEDSAVVQNKRYFSSLTKRDIN</sequence>
<dbReference type="InterPro" id="IPR011990">
    <property type="entry name" value="TPR-like_helical_dom_sf"/>
</dbReference>
<dbReference type="CDD" id="cd02511">
    <property type="entry name" value="Beta4Glucosyltransferase"/>
    <property type="match status" value="1"/>
</dbReference>
<dbReference type="SUPFAM" id="SSF48452">
    <property type="entry name" value="TPR-like"/>
    <property type="match status" value="2"/>
</dbReference>
<dbReference type="AlphaFoldDB" id="A6TTL6"/>
<name>A6TTL6_ALKMQ</name>
<dbReference type="Pfam" id="PF00535">
    <property type="entry name" value="Glycos_transf_2"/>
    <property type="match status" value="1"/>
</dbReference>
<feature type="domain" description="Glycosyltransferase 2-like" evidence="1">
    <location>
        <begin position="5"/>
        <end position="142"/>
    </location>
</feature>
<dbReference type="eggNOG" id="COG0463">
    <property type="taxonomic scope" value="Bacteria"/>
</dbReference>
<dbReference type="SUPFAM" id="SSF53448">
    <property type="entry name" value="Nucleotide-diphospho-sugar transferases"/>
    <property type="match status" value="1"/>
</dbReference>
<dbReference type="InterPro" id="IPR029044">
    <property type="entry name" value="Nucleotide-diphossugar_trans"/>
</dbReference>
<dbReference type="Gene3D" id="3.90.550.10">
    <property type="entry name" value="Spore Coat Polysaccharide Biosynthesis Protein SpsA, Chain A"/>
    <property type="match status" value="1"/>
</dbReference>
<accession>A6TTL6</accession>
<dbReference type="PANTHER" id="PTHR43630:SF2">
    <property type="entry name" value="GLYCOSYLTRANSFERASE"/>
    <property type="match status" value="1"/>
</dbReference>
<proteinExistence type="predicted"/>
<evidence type="ECO:0000313" key="3">
    <source>
        <dbReference type="Proteomes" id="UP000001572"/>
    </source>
</evidence>
<gene>
    <name evidence="2" type="ordered locus">Amet_3406</name>
</gene>
<keyword evidence="2" id="KW-0808">Transferase</keyword>
<organism evidence="2 3">
    <name type="scientific">Alkaliphilus metalliredigens (strain QYMF)</name>
    <dbReference type="NCBI Taxonomy" id="293826"/>
    <lineage>
        <taxon>Bacteria</taxon>
        <taxon>Bacillati</taxon>
        <taxon>Bacillota</taxon>
        <taxon>Clostridia</taxon>
        <taxon>Peptostreptococcales</taxon>
        <taxon>Natronincolaceae</taxon>
        <taxon>Alkaliphilus</taxon>
    </lineage>
</organism>
<dbReference type="HOGENOM" id="CLU_023736_0_0_9"/>
<dbReference type="EMBL" id="CP000724">
    <property type="protein sequence ID" value="ABR49534.1"/>
    <property type="molecule type" value="Genomic_DNA"/>
</dbReference>
<evidence type="ECO:0000313" key="2">
    <source>
        <dbReference type="EMBL" id="ABR49534.1"/>
    </source>
</evidence>
<dbReference type="GO" id="GO:0016740">
    <property type="term" value="F:transferase activity"/>
    <property type="evidence" value="ECO:0007669"/>
    <property type="project" value="UniProtKB-KW"/>
</dbReference>
<reference evidence="3" key="1">
    <citation type="journal article" date="2016" name="Genome Announc.">
        <title>Complete genome sequence of Alkaliphilus metalliredigens strain QYMF, an alkaliphilic and metal-reducing bacterium isolated from borax-contaminated leachate ponds.</title>
        <authorList>
            <person name="Hwang C."/>
            <person name="Copeland A."/>
            <person name="Lucas S."/>
            <person name="Lapidus A."/>
            <person name="Barry K."/>
            <person name="Detter J.C."/>
            <person name="Glavina Del Rio T."/>
            <person name="Hammon N."/>
            <person name="Israni S."/>
            <person name="Dalin E."/>
            <person name="Tice H."/>
            <person name="Pitluck S."/>
            <person name="Chertkov O."/>
            <person name="Brettin T."/>
            <person name="Bruce D."/>
            <person name="Han C."/>
            <person name="Schmutz J."/>
            <person name="Larimer F."/>
            <person name="Land M.L."/>
            <person name="Hauser L."/>
            <person name="Kyrpides N."/>
            <person name="Mikhailova N."/>
            <person name="Ye Q."/>
            <person name="Zhou J."/>
            <person name="Richardson P."/>
            <person name="Fields M.W."/>
        </authorList>
    </citation>
    <scope>NUCLEOTIDE SEQUENCE [LARGE SCALE GENOMIC DNA]</scope>
    <source>
        <strain evidence="3">QYMF</strain>
    </source>
</reference>
<keyword evidence="3" id="KW-1185">Reference proteome</keyword>
<dbReference type="STRING" id="293826.Amet_3406"/>
<dbReference type="OrthoDB" id="9815923at2"/>